<dbReference type="InterPro" id="IPR009492">
    <property type="entry name" value="TniQ"/>
</dbReference>
<dbReference type="InterPro" id="IPR032750">
    <property type="entry name" value="TnsD_C"/>
</dbReference>
<organism evidence="3 4">
    <name type="scientific">Azospirillum argentinense</name>
    <dbReference type="NCBI Taxonomy" id="2970906"/>
    <lineage>
        <taxon>Bacteria</taxon>
        <taxon>Pseudomonadati</taxon>
        <taxon>Pseudomonadota</taxon>
        <taxon>Alphaproteobacteria</taxon>
        <taxon>Rhodospirillales</taxon>
        <taxon>Azospirillaceae</taxon>
        <taxon>Azospirillum</taxon>
    </lineage>
</organism>
<evidence type="ECO:0000313" key="3">
    <source>
        <dbReference type="EMBL" id="KAA1057047.1"/>
    </source>
</evidence>
<dbReference type="Proteomes" id="UP000325333">
    <property type="component" value="Unassembled WGS sequence"/>
</dbReference>
<dbReference type="RefSeq" id="WP_149649462.1">
    <property type="nucleotide sequence ID" value="NZ_VEWN01000003.1"/>
</dbReference>
<reference evidence="3 4" key="1">
    <citation type="submission" date="2019-07" db="EMBL/GenBank/DDBJ databases">
        <title>Genome sequencing of the stress-tolerant strain Azospirillum brasilense Az19.</title>
        <authorList>
            <person name="Maroniche G.A."/>
            <person name="Garcia J.E."/>
            <person name="Pagnussat L."/>
            <person name="Amenta M."/>
            <person name="Creus C.M."/>
        </authorList>
    </citation>
    <scope>NUCLEOTIDE SEQUENCE [LARGE SCALE GENOMIC DNA]</scope>
    <source>
        <strain evidence="3 4">Az19</strain>
    </source>
</reference>
<dbReference type="Pfam" id="PF15978">
    <property type="entry name" value="TnsD"/>
    <property type="match status" value="2"/>
</dbReference>
<evidence type="ECO:0008006" key="5">
    <source>
        <dbReference type="Google" id="ProtNLM"/>
    </source>
</evidence>
<feature type="domain" description="Transposon Tn7 transposition protein TnsD C-terminal" evidence="2">
    <location>
        <begin position="206"/>
        <end position="299"/>
    </location>
</feature>
<sequence>MLPYFPASYPDELLYSVLARFHRHTCSVSPKRTMDDLFGNRDARATVDLPGHLGSLSRRLPSDRGLTPERLAVEFTLFPYHTAFQPSEVVGAILAAMTDGPASGIHTRLGITTSTVVTPATLRYCPACHAEALAHRGERFWRRAHQLPGVLVCVDHDVPLMESKSAPGNGHQTVFIAADDCVYQGEPPTPPWADDDGCRAILLEIAGRSAALLSATPRGVDPAGLTAGYRHALTDRRLASANGRVDQRQLHNVFDAVFAPARKVIPELANTLWLSPIVRKHQHAFHPLHHILFGLFLDQYEPAPPPTCRPPRRQVATAEFLSQLRVLVNRGDGICTVARTLGVDPSTVRLHAAKHGLITPWRPPIRPQMTAKEDPGPAMRERWLELQQQEPHLRRKALVDRLPNEHAWLYRHDRTWLDAHSPAPGVSPPPVARQDWTAIDQNLAAAMRKAAKAILLRVPPVRVTLAELERRLGCPGWIGNRRAKLPETLSVLEAVRESVEAFQLRRLTWACDVLDRSDASASKWRVRRLAGLSNCVSDAVRQALTSIEPQNGRVPPCR</sequence>
<feature type="domain" description="TniQ" evidence="1">
    <location>
        <begin position="3"/>
        <end position="160"/>
    </location>
</feature>
<evidence type="ECO:0000259" key="2">
    <source>
        <dbReference type="Pfam" id="PF15978"/>
    </source>
</evidence>
<dbReference type="AlphaFoldDB" id="A0A5B0KWC4"/>
<protein>
    <recommendedName>
        <fullName evidence="5">Transposon Tn7 transposition protein TnsD C-termianl domain-containing protein</fullName>
    </recommendedName>
</protein>
<evidence type="ECO:0000259" key="1">
    <source>
        <dbReference type="Pfam" id="PF06527"/>
    </source>
</evidence>
<comment type="caution">
    <text evidence="3">The sequence shown here is derived from an EMBL/GenBank/DDBJ whole genome shotgun (WGS) entry which is preliminary data.</text>
</comment>
<gene>
    <name evidence="3" type="ORF">FH063_003920</name>
</gene>
<feature type="domain" description="Transposon Tn7 transposition protein TnsD C-terminal" evidence="2">
    <location>
        <begin position="322"/>
        <end position="491"/>
    </location>
</feature>
<accession>A0A5B0KWC4</accession>
<proteinExistence type="predicted"/>
<evidence type="ECO:0000313" key="4">
    <source>
        <dbReference type="Proteomes" id="UP000325333"/>
    </source>
</evidence>
<dbReference type="EMBL" id="VEWN01000003">
    <property type="protein sequence ID" value="KAA1057047.1"/>
    <property type="molecule type" value="Genomic_DNA"/>
</dbReference>
<dbReference type="Pfam" id="PF06527">
    <property type="entry name" value="TniQ"/>
    <property type="match status" value="1"/>
</dbReference>
<name>A0A5B0KWC4_9PROT</name>